<accession>A0A150X7S8</accession>
<dbReference type="Gene3D" id="1.25.10.10">
    <property type="entry name" value="Leucine-rich Repeat Variant"/>
    <property type="match status" value="1"/>
</dbReference>
<evidence type="ECO:0000313" key="2">
    <source>
        <dbReference type="Proteomes" id="UP000075583"/>
    </source>
</evidence>
<comment type="caution">
    <text evidence="1">The sequence shown here is derived from an EMBL/GenBank/DDBJ whole genome shotgun (WGS) entry which is preliminary data.</text>
</comment>
<dbReference type="EMBL" id="LQZQ01000045">
    <property type="protein sequence ID" value="KYG74785.1"/>
    <property type="molecule type" value="Genomic_DNA"/>
</dbReference>
<evidence type="ECO:0000313" key="1">
    <source>
        <dbReference type="EMBL" id="KYG74785.1"/>
    </source>
</evidence>
<reference evidence="1" key="1">
    <citation type="submission" date="2016-01" db="EMBL/GenBank/DDBJ databases">
        <title>Genome sequencing of Roseivirga ehrenbergii KMM 6017.</title>
        <authorList>
            <person name="Selvaratnam C."/>
            <person name="Thevarajoo S."/>
            <person name="Goh K.M."/>
            <person name="Ee R."/>
            <person name="Chan K.-G."/>
            <person name="Chong C.S."/>
        </authorList>
    </citation>
    <scope>NUCLEOTIDE SEQUENCE [LARGE SCALE GENOMIC DNA]</scope>
    <source>
        <strain evidence="1">KMM 6017</strain>
    </source>
</reference>
<dbReference type="SUPFAM" id="SSF48371">
    <property type="entry name" value="ARM repeat"/>
    <property type="match status" value="1"/>
</dbReference>
<keyword evidence="2" id="KW-1185">Reference proteome</keyword>
<proteinExistence type="predicted"/>
<dbReference type="InterPro" id="IPR016024">
    <property type="entry name" value="ARM-type_fold"/>
</dbReference>
<dbReference type="Proteomes" id="UP000075583">
    <property type="component" value="Unassembled WGS sequence"/>
</dbReference>
<dbReference type="STRING" id="279360.MB14_06160"/>
<dbReference type="RefSeq" id="WP_062592121.1">
    <property type="nucleotide sequence ID" value="NZ_LQZQ01000045.1"/>
</dbReference>
<name>A0A150X7S8_ROSEK</name>
<dbReference type="AlphaFoldDB" id="A0A150X7S8"/>
<evidence type="ECO:0008006" key="3">
    <source>
        <dbReference type="Google" id="ProtNLM"/>
    </source>
</evidence>
<dbReference type="Pfam" id="PF13646">
    <property type="entry name" value="HEAT_2"/>
    <property type="match status" value="1"/>
</dbReference>
<dbReference type="InterPro" id="IPR011989">
    <property type="entry name" value="ARM-like"/>
</dbReference>
<protein>
    <recommendedName>
        <fullName evidence="3">HEAT repeat domain-containing protein</fullName>
    </recommendedName>
</protein>
<sequence>MTIKITNALKELTGELNDKSFNASNYLGSIGSEEVVNAMIALLNDPNPETRFMAARTLGLVENNSAALSPLFEAFDKKENKEILGDLLMALEGFDVSNNYVDLFKLYLFGSFKVSKIAEDLLDHKEFNITPRVLKKAQKHWAHYSNNVKQDEAFALQKIEVEERLNDLKGFLENSEG</sequence>
<gene>
    <name evidence="1" type="ORF">MB14_06160</name>
</gene>
<dbReference type="OrthoDB" id="822648at2"/>
<organism evidence="1 2">
    <name type="scientific">Roseivirga ehrenbergii (strain DSM 102268 / JCM 13514 / KCTC 12282 / NCIMB 14502 / KMM 6017)</name>
    <dbReference type="NCBI Taxonomy" id="279360"/>
    <lineage>
        <taxon>Bacteria</taxon>
        <taxon>Pseudomonadati</taxon>
        <taxon>Bacteroidota</taxon>
        <taxon>Cytophagia</taxon>
        <taxon>Cytophagales</taxon>
        <taxon>Roseivirgaceae</taxon>
        <taxon>Roseivirga</taxon>
    </lineage>
</organism>